<accession>A0A176YFJ8</accession>
<feature type="domain" description="HTH tetR-type" evidence="4">
    <location>
        <begin position="10"/>
        <end position="56"/>
    </location>
</feature>
<evidence type="ECO:0000313" key="6">
    <source>
        <dbReference type="EMBL" id="OAF05412.1"/>
    </source>
</evidence>
<organism evidence="6 7">
    <name type="scientific">Bradyrhizobium centrolobii</name>
    <dbReference type="NCBI Taxonomy" id="1505087"/>
    <lineage>
        <taxon>Bacteria</taxon>
        <taxon>Pseudomonadati</taxon>
        <taxon>Pseudomonadota</taxon>
        <taxon>Alphaproteobacteria</taxon>
        <taxon>Hyphomicrobiales</taxon>
        <taxon>Nitrobacteraceae</taxon>
        <taxon>Bradyrhizobium</taxon>
    </lineage>
</organism>
<evidence type="ECO:0000256" key="2">
    <source>
        <dbReference type="ARBA" id="ARBA00023125"/>
    </source>
</evidence>
<dbReference type="Pfam" id="PF00440">
    <property type="entry name" value="TetR_N"/>
    <property type="match status" value="1"/>
</dbReference>
<dbReference type="Pfam" id="PF21993">
    <property type="entry name" value="TetR_C_13_2"/>
    <property type="match status" value="1"/>
</dbReference>
<dbReference type="InterPro" id="IPR009057">
    <property type="entry name" value="Homeodomain-like_sf"/>
</dbReference>
<dbReference type="Gene3D" id="1.10.357.10">
    <property type="entry name" value="Tetracycline Repressor, domain 2"/>
    <property type="match status" value="1"/>
</dbReference>
<dbReference type="OrthoDB" id="9811084at2"/>
<evidence type="ECO:0000259" key="5">
    <source>
        <dbReference type="Pfam" id="PF21993"/>
    </source>
</evidence>
<comment type="caution">
    <text evidence="6">The sequence shown here is derived from an EMBL/GenBank/DDBJ whole genome shotgun (WGS) entry which is preliminary data.</text>
</comment>
<dbReference type="GO" id="GO:0003677">
    <property type="term" value="F:DNA binding"/>
    <property type="evidence" value="ECO:0007669"/>
    <property type="project" value="UniProtKB-KW"/>
</dbReference>
<evidence type="ECO:0000259" key="4">
    <source>
        <dbReference type="Pfam" id="PF00440"/>
    </source>
</evidence>
<evidence type="ECO:0000256" key="1">
    <source>
        <dbReference type="ARBA" id="ARBA00023015"/>
    </source>
</evidence>
<gene>
    <name evidence="6" type="ORF">AYJ54_00455</name>
</gene>
<dbReference type="EMBL" id="LUUB01000079">
    <property type="protein sequence ID" value="OAF05412.1"/>
    <property type="molecule type" value="Genomic_DNA"/>
</dbReference>
<dbReference type="SUPFAM" id="SSF46689">
    <property type="entry name" value="Homeodomain-like"/>
    <property type="match status" value="1"/>
</dbReference>
<dbReference type="InterPro" id="IPR001647">
    <property type="entry name" value="HTH_TetR"/>
</dbReference>
<keyword evidence="3" id="KW-0804">Transcription</keyword>
<name>A0A176YFJ8_9BRAD</name>
<evidence type="ECO:0000256" key="3">
    <source>
        <dbReference type="ARBA" id="ARBA00023163"/>
    </source>
</evidence>
<dbReference type="PANTHER" id="PTHR47506">
    <property type="entry name" value="TRANSCRIPTIONAL REGULATORY PROTEIN"/>
    <property type="match status" value="1"/>
</dbReference>
<keyword evidence="1" id="KW-0805">Transcription regulation</keyword>
<keyword evidence="2" id="KW-0238">DNA-binding</keyword>
<dbReference type="Proteomes" id="UP000076959">
    <property type="component" value="Unassembled WGS sequence"/>
</dbReference>
<reference evidence="6 7" key="1">
    <citation type="submission" date="2016-03" db="EMBL/GenBank/DDBJ databases">
        <title>Draft Genome Sequence of the Strain BR 10245 (Bradyrhizobium sp.) isolated from nodules of Centrolobium paraense.</title>
        <authorList>
            <person name="Simoes-Araujo J.L.Sr."/>
            <person name="Barauna A.C."/>
            <person name="Silva K."/>
            <person name="Zilli J.E."/>
        </authorList>
    </citation>
    <scope>NUCLEOTIDE SEQUENCE [LARGE SCALE GENOMIC DNA]</scope>
    <source>
        <strain evidence="6 7">BR 10245</strain>
    </source>
</reference>
<dbReference type="STRING" id="1505087.AYJ54_00455"/>
<evidence type="ECO:0000313" key="7">
    <source>
        <dbReference type="Proteomes" id="UP000076959"/>
    </source>
</evidence>
<dbReference type="AlphaFoldDB" id="A0A176YFJ8"/>
<dbReference type="InterPro" id="IPR054156">
    <property type="entry name" value="YxaF_TetR_C"/>
</dbReference>
<dbReference type="PANTHER" id="PTHR47506:SF3">
    <property type="entry name" value="HTH-TYPE TRANSCRIPTIONAL REGULATOR LMRA"/>
    <property type="match status" value="1"/>
</dbReference>
<proteinExistence type="predicted"/>
<feature type="domain" description="Transcriptional regulator LmrA/YxaF-like C-terminal" evidence="5">
    <location>
        <begin position="78"/>
        <end position="191"/>
    </location>
</feature>
<dbReference type="SUPFAM" id="SSF48498">
    <property type="entry name" value="Tetracyclin repressor-like, C-terminal domain"/>
    <property type="match status" value="1"/>
</dbReference>
<protein>
    <submittedName>
        <fullName evidence="6">TetR family transcriptional regulator</fullName>
    </submittedName>
</protein>
<dbReference type="InterPro" id="IPR036271">
    <property type="entry name" value="Tet_transcr_reg_TetR-rel_C_sf"/>
</dbReference>
<keyword evidence="7" id="KW-1185">Reference proteome</keyword>
<sequence>MIATTRDKMIAGAADLMSRRGVNATSMRDVVRHTATPRGSISHHFPDGKRQLIAEAVVFAGRQVSGPLEKAMNERGAIAGLKAFITSWRRHLEATGFEAGCPVLAVAVDRYVGEVSDKGDARDEAAQQHLLDLANGVFADWQQIMRAALLREGLTPARAQRLATLVVASIEGTIAMCRAARKAHPLDQVQEELETILFEALGRTTP</sequence>